<dbReference type="PANTHER" id="PTHR32322:SF9">
    <property type="entry name" value="AMINO-ACID METABOLITE EFFLUX PUMP-RELATED"/>
    <property type="match status" value="1"/>
</dbReference>
<feature type="transmembrane region" description="Helical" evidence="5">
    <location>
        <begin position="154"/>
        <end position="174"/>
    </location>
</feature>
<comment type="subcellular location">
    <subcellularLocation>
        <location evidence="1">Membrane</location>
        <topology evidence="1">Multi-pass membrane protein</topology>
    </subcellularLocation>
</comment>
<dbReference type="InterPro" id="IPR050638">
    <property type="entry name" value="AA-Vitamin_Transporters"/>
</dbReference>
<feature type="transmembrane region" description="Helical" evidence="5">
    <location>
        <begin position="96"/>
        <end position="118"/>
    </location>
</feature>
<evidence type="ECO:0000256" key="1">
    <source>
        <dbReference type="ARBA" id="ARBA00004141"/>
    </source>
</evidence>
<feature type="transmembrane region" description="Helical" evidence="5">
    <location>
        <begin position="186"/>
        <end position="204"/>
    </location>
</feature>
<dbReference type="InterPro" id="IPR037185">
    <property type="entry name" value="EmrE-like"/>
</dbReference>
<dbReference type="AlphaFoldDB" id="A0A6J7D071"/>
<feature type="domain" description="EamA" evidence="6">
    <location>
        <begin position="155"/>
        <end position="289"/>
    </location>
</feature>
<feature type="transmembrane region" description="Helical" evidence="5">
    <location>
        <begin position="216"/>
        <end position="237"/>
    </location>
</feature>
<feature type="transmembrane region" description="Helical" evidence="5">
    <location>
        <begin position="274"/>
        <end position="298"/>
    </location>
</feature>
<name>A0A6J7D071_9ZZZZ</name>
<accession>A0A6J7D071</accession>
<evidence type="ECO:0000313" key="7">
    <source>
        <dbReference type="EMBL" id="CAB4860543.1"/>
    </source>
</evidence>
<evidence type="ECO:0000256" key="4">
    <source>
        <dbReference type="ARBA" id="ARBA00023136"/>
    </source>
</evidence>
<dbReference type="GO" id="GO:0016020">
    <property type="term" value="C:membrane"/>
    <property type="evidence" value="ECO:0007669"/>
    <property type="project" value="UniProtKB-SubCell"/>
</dbReference>
<evidence type="ECO:0000259" key="6">
    <source>
        <dbReference type="Pfam" id="PF00892"/>
    </source>
</evidence>
<feature type="transmembrane region" description="Helical" evidence="5">
    <location>
        <begin position="127"/>
        <end position="148"/>
    </location>
</feature>
<sequence>MKQNKTSAWLIWFSIAGLIWGASFLFIELALTFLTPIGVAFGRTFFGALAMVVAMLIFRSKLPTSFEAWKHLTIAGILMSSIPFVLFAYAQTQVTSALAAIINAVTPITTVIVLLVAFRTEKLKPNVVAGIVIGLLGVLVVLGAWQGFGENNPLAIVAMLTAVILYGIGTPYVRKYVTPLKLATEVSVFGQIGTAALTLLPVYLLSGPLITAVPDIQSVGAIVTLGALGSGVAYLLYYKILDVVGSAIASSVTYITPVIAVILGVILLGEKLHWYEPVGGVIVILGAAISQGSVLTLFRKKTIA</sequence>
<keyword evidence="3 5" id="KW-1133">Transmembrane helix</keyword>
<keyword evidence="4 5" id="KW-0472">Membrane</keyword>
<dbReference type="PANTHER" id="PTHR32322">
    <property type="entry name" value="INNER MEMBRANE TRANSPORTER"/>
    <property type="match status" value="1"/>
</dbReference>
<proteinExistence type="predicted"/>
<feature type="domain" description="EamA" evidence="6">
    <location>
        <begin position="9"/>
        <end position="142"/>
    </location>
</feature>
<protein>
    <submittedName>
        <fullName evidence="7">Unannotated protein</fullName>
    </submittedName>
</protein>
<reference evidence="7" key="1">
    <citation type="submission" date="2020-05" db="EMBL/GenBank/DDBJ databases">
        <authorList>
            <person name="Chiriac C."/>
            <person name="Salcher M."/>
            <person name="Ghai R."/>
            <person name="Kavagutti S V."/>
        </authorList>
    </citation>
    <scope>NUCLEOTIDE SEQUENCE</scope>
</reference>
<dbReference type="EMBL" id="CAFBLL010000021">
    <property type="protein sequence ID" value="CAB4860543.1"/>
    <property type="molecule type" value="Genomic_DNA"/>
</dbReference>
<gene>
    <name evidence="7" type="ORF">UFOPK3389_00215</name>
</gene>
<evidence type="ECO:0000256" key="3">
    <source>
        <dbReference type="ARBA" id="ARBA00022989"/>
    </source>
</evidence>
<feature type="transmembrane region" description="Helical" evidence="5">
    <location>
        <begin position="69"/>
        <end position="90"/>
    </location>
</feature>
<feature type="transmembrane region" description="Helical" evidence="5">
    <location>
        <begin position="244"/>
        <end position="268"/>
    </location>
</feature>
<dbReference type="Pfam" id="PF00892">
    <property type="entry name" value="EamA"/>
    <property type="match status" value="2"/>
</dbReference>
<organism evidence="7">
    <name type="scientific">freshwater metagenome</name>
    <dbReference type="NCBI Taxonomy" id="449393"/>
    <lineage>
        <taxon>unclassified sequences</taxon>
        <taxon>metagenomes</taxon>
        <taxon>ecological metagenomes</taxon>
    </lineage>
</organism>
<evidence type="ECO:0000256" key="5">
    <source>
        <dbReference type="SAM" id="Phobius"/>
    </source>
</evidence>
<feature type="transmembrane region" description="Helical" evidence="5">
    <location>
        <begin position="33"/>
        <end position="57"/>
    </location>
</feature>
<dbReference type="InterPro" id="IPR000620">
    <property type="entry name" value="EamA_dom"/>
</dbReference>
<evidence type="ECO:0000256" key="2">
    <source>
        <dbReference type="ARBA" id="ARBA00022692"/>
    </source>
</evidence>
<feature type="transmembrane region" description="Helical" evidence="5">
    <location>
        <begin position="7"/>
        <end position="27"/>
    </location>
</feature>
<dbReference type="SUPFAM" id="SSF103481">
    <property type="entry name" value="Multidrug resistance efflux transporter EmrE"/>
    <property type="match status" value="2"/>
</dbReference>
<keyword evidence="2 5" id="KW-0812">Transmembrane</keyword>